<dbReference type="EMBL" id="JACGCM010001560">
    <property type="protein sequence ID" value="KAF6153607.1"/>
    <property type="molecule type" value="Genomic_DNA"/>
</dbReference>
<keyword evidence="3" id="KW-1185">Reference proteome</keyword>
<dbReference type="SUPFAM" id="SSF53098">
    <property type="entry name" value="Ribonuclease H-like"/>
    <property type="match status" value="1"/>
</dbReference>
<name>A0A7J7MFH6_9MAGN</name>
<dbReference type="Pfam" id="PF13456">
    <property type="entry name" value="RVT_3"/>
    <property type="match status" value="1"/>
</dbReference>
<dbReference type="PANTHER" id="PTHR34222:SF79">
    <property type="entry name" value="RETROVIRUS-RELATED POL POLYPROTEIN FROM TRANSPOSON TNT 1-94"/>
    <property type="match status" value="1"/>
</dbReference>
<dbReference type="AlphaFoldDB" id="A0A7J7MFH6"/>
<dbReference type="InterPro" id="IPR012337">
    <property type="entry name" value="RNaseH-like_sf"/>
</dbReference>
<dbReference type="InterPro" id="IPR036397">
    <property type="entry name" value="RNaseH_sf"/>
</dbReference>
<reference evidence="2 3" key="1">
    <citation type="journal article" date="2020" name="IScience">
        <title>Genome Sequencing of the Endangered Kingdonia uniflora (Circaeasteraceae, Ranunculales) Reveals Potential Mechanisms of Evolutionary Specialization.</title>
        <authorList>
            <person name="Sun Y."/>
            <person name="Deng T."/>
            <person name="Zhang A."/>
            <person name="Moore M.J."/>
            <person name="Landis J.B."/>
            <person name="Lin N."/>
            <person name="Zhang H."/>
            <person name="Zhang X."/>
            <person name="Huang J."/>
            <person name="Zhang X."/>
            <person name="Sun H."/>
            <person name="Wang H."/>
        </authorList>
    </citation>
    <scope>NUCLEOTIDE SEQUENCE [LARGE SCALE GENOMIC DNA]</scope>
    <source>
        <strain evidence="2">TB1705</strain>
        <tissue evidence="2">Leaf</tissue>
    </source>
</reference>
<evidence type="ECO:0000259" key="1">
    <source>
        <dbReference type="Pfam" id="PF13456"/>
    </source>
</evidence>
<accession>A0A7J7MFH6</accession>
<organism evidence="2 3">
    <name type="scientific">Kingdonia uniflora</name>
    <dbReference type="NCBI Taxonomy" id="39325"/>
    <lineage>
        <taxon>Eukaryota</taxon>
        <taxon>Viridiplantae</taxon>
        <taxon>Streptophyta</taxon>
        <taxon>Embryophyta</taxon>
        <taxon>Tracheophyta</taxon>
        <taxon>Spermatophyta</taxon>
        <taxon>Magnoliopsida</taxon>
        <taxon>Ranunculales</taxon>
        <taxon>Circaeasteraceae</taxon>
        <taxon>Kingdonia</taxon>
    </lineage>
</organism>
<feature type="domain" description="RNase H type-1" evidence="1">
    <location>
        <begin position="150"/>
        <end position="257"/>
    </location>
</feature>
<evidence type="ECO:0000313" key="3">
    <source>
        <dbReference type="Proteomes" id="UP000541444"/>
    </source>
</evidence>
<sequence length="278" mass="31082">MYYARLRSSWEELSHYNSFIEWPASAPSENVPIPPTAAKIYVKIVEKTRVFQFLAGLKPDFEYARVHLLDMTPFPTLEEVYTRRHPGYQPPTPDCQTSSVAPGLPPAIDSPLSGIGHFPIASIPVTTNDDSPVSHSDDDRPNAIRKEKRGWGAIARKPGGYAVISAAGSFNSNSITVLELKAVEMGLIMIILYKMRRACIVTDSITVFGFLTCRTTPTWDTKHLVYRIMHLVTMLDDCMVMFNYMEINGATDNLAGMHPGVFYVEILSNAFAPQRYNS</sequence>
<dbReference type="Gene3D" id="3.30.420.10">
    <property type="entry name" value="Ribonuclease H-like superfamily/Ribonuclease H"/>
    <property type="match status" value="1"/>
</dbReference>
<evidence type="ECO:0000313" key="2">
    <source>
        <dbReference type="EMBL" id="KAF6153607.1"/>
    </source>
</evidence>
<gene>
    <name evidence="2" type="ORF">GIB67_027474</name>
</gene>
<proteinExistence type="predicted"/>
<dbReference type="PANTHER" id="PTHR34222">
    <property type="entry name" value="GAG_PRE-INTEGRS DOMAIN-CONTAINING PROTEIN"/>
    <property type="match status" value="1"/>
</dbReference>
<comment type="caution">
    <text evidence="2">The sequence shown here is derived from an EMBL/GenBank/DDBJ whole genome shotgun (WGS) entry which is preliminary data.</text>
</comment>
<protein>
    <recommendedName>
        <fullName evidence="1">RNase H type-1 domain-containing protein</fullName>
    </recommendedName>
</protein>
<dbReference type="GO" id="GO:0004523">
    <property type="term" value="F:RNA-DNA hybrid ribonuclease activity"/>
    <property type="evidence" value="ECO:0007669"/>
    <property type="project" value="InterPro"/>
</dbReference>
<dbReference type="InterPro" id="IPR002156">
    <property type="entry name" value="RNaseH_domain"/>
</dbReference>
<dbReference type="GO" id="GO:0003676">
    <property type="term" value="F:nucleic acid binding"/>
    <property type="evidence" value="ECO:0007669"/>
    <property type="project" value="InterPro"/>
</dbReference>
<dbReference type="Proteomes" id="UP000541444">
    <property type="component" value="Unassembled WGS sequence"/>
</dbReference>